<dbReference type="AlphaFoldDB" id="A0AAE6MFZ9"/>
<proteinExistence type="inferred from homology"/>
<evidence type="ECO:0000256" key="2">
    <source>
        <dbReference type="ARBA" id="ARBA00022676"/>
    </source>
</evidence>
<evidence type="ECO:0000259" key="4">
    <source>
        <dbReference type="Pfam" id="PF00535"/>
    </source>
</evidence>
<dbReference type="RefSeq" id="WP_090528633.1">
    <property type="nucleotide sequence ID" value="NZ_BMKD01000004.1"/>
</dbReference>
<keyword evidence="8" id="KW-1185">Reference proteome</keyword>
<dbReference type="GO" id="GO:0016757">
    <property type="term" value="F:glycosyltransferase activity"/>
    <property type="evidence" value="ECO:0007669"/>
    <property type="project" value="UniProtKB-KW"/>
</dbReference>
<reference evidence="6 8" key="2">
    <citation type="submission" date="2021-03" db="EMBL/GenBank/DDBJ databases">
        <title>Mucilaginibacter strains isolated from gold and copper mining confer multi heavy-metal resistance.</title>
        <authorList>
            <person name="Li Y."/>
        </authorList>
    </citation>
    <scope>NUCLEOTIDE SEQUENCE [LARGE SCALE GENOMIC DNA]</scope>
    <source>
        <strain evidence="6 8">P2-4</strain>
    </source>
</reference>
<gene>
    <name evidence="5" type="ORF">DIU31_000375</name>
    <name evidence="6" type="ORF">J3L21_27390</name>
</gene>
<evidence type="ECO:0000256" key="1">
    <source>
        <dbReference type="ARBA" id="ARBA00006739"/>
    </source>
</evidence>
<dbReference type="Gene3D" id="3.90.550.10">
    <property type="entry name" value="Spore Coat Polysaccharide Biosynthesis Protein SpsA, Chain A"/>
    <property type="match status" value="1"/>
</dbReference>
<dbReference type="Proteomes" id="UP000250557">
    <property type="component" value="Chromosome"/>
</dbReference>
<sequence length="301" mass="35151">MNKILVVTTAHDEDYQFDQWCSFYNEFKDEVYEHVIVDNGSKPGYKKKVRDYYTNSTIIELEKDGGVAGGFNAGIKYAMTRDCTHIIFIIQDMYLPKGSLTRMAEIMEEKPEYGVICPVIFYEKRSPIIREYGGEISTKDFVIKKHYVGSKLDASIPAYKEVTFVCGGMYMVKKEFWEKVGLYDEKIFLYGDETDVFYRAVKHGIKIAVTTDVHCWHEHIWKDGAGEKGRRFPSNEALFYTARNYFYLIKKHGTAKNLVYGIGKQLWMLPKFVYRYIFRDYFPDKVGVYIKGLMVGLFKKI</sequence>
<evidence type="ECO:0000256" key="3">
    <source>
        <dbReference type="ARBA" id="ARBA00022679"/>
    </source>
</evidence>
<organism evidence="5 7">
    <name type="scientific">Mucilaginibacter rubeus</name>
    <dbReference type="NCBI Taxonomy" id="2027860"/>
    <lineage>
        <taxon>Bacteria</taxon>
        <taxon>Pseudomonadati</taxon>
        <taxon>Bacteroidota</taxon>
        <taxon>Sphingobacteriia</taxon>
        <taxon>Sphingobacteriales</taxon>
        <taxon>Sphingobacteriaceae</taxon>
        <taxon>Mucilaginibacter</taxon>
    </lineage>
</organism>
<protein>
    <submittedName>
        <fullName evidence="5">Glycosyltransferase family 2 protein</fullName>
    </submittedName>
</protein>
<accession>A0AAE6MFZ9</accession>
<dbReference type="InterPro" id="IPR029044">
    <property type="entry name" value="Nucleotide-diphossugar_trans"/>
</dbReference>
<dbReference type="PANTHER" id="PTHR43179:SF12">
    <property type="entry name" value="GALACTOFURANOSYLTRANSFERASE GLFT2"/>
    <property type="match status" value="1"/>
</dbReference>
<reference evidence="5 7" key="1">
    <citation type="submission" date="2019-08" db="EMBL/GenBank/DDBJ databases">
        <title>Comparative genome analysis confer to the adaptation heavy metal polluted environment.</title>
        <authorList>
            <person name="Li Y."/>
        </authorList>
    </citation>
    <scope>NUCLEOTIDE SEQUENCE [LARGE SCALE GENOMIC DNA]</scope>
    <source>
        <strain evidence="5 7">P2</strain>
    </source>
</reference>
<dbReference type="Proteomes" id="UP000663940">
    <property type="component" value="Chromosome"/>
</dbReference>
<dbReference type="GeneID" id="91138822"/>
<keyword evidence="3" id="KW-0808">Transferase</keyword>
<dbReference type="SUPFAM" id="SSF53448">
    <property type="entry name" value="Nucleotide-diphospho-sugar transferases"/>
    <property type="match status" value="1"/>
</dbReference>
<evidence type="ECO:0000313" key="6">
    <source>
        <dbReference type="EMBL" id="QTE49223.1"/>
    </source>
</evidence>
<name>A0AAE6MFZ9_9SPHI</name>
<keyword evidence="2" id="KW-0328">Glycosyltransferase</keyword>
<dbReference type="Pfam" id="PF00535">
    <property type="entry name" value="Glycos_transf_2"/>
    <property type="match status" value="1"/>
</dbReference>
<evidence type="ECO:0000313" key="5">
    <source>
        <dbReference type="EMBL" id="QEM02045.1"/>
    </source>
</evidence>
<dbReference type="EMBL" id="CP043451">
    <property type="protein sequence ID" value="QEM02045.1"/>
    <property type="molecule type" value="Genomic_DNA"/>
</dbReference>
<feature type="domain" description="Glycosyltransferase 2-like" evidence="4">
    <location>
        <begin position="28"/>
        <end position="176"/>
    </location>
</feature>
<dbReference type="InterPro" id="IPR001173">
    <property type="entry name" value="Glyco_trans_2-like"/>
</dbReference>
<evidence type="ECO:0000313" key="7">
    <source>
        <dbReference type="Proteomes" id="UP000250557"/>
    </source>
</evidence>
<dbReference type="PANTHER" id="PTHR43179">
    <property type="entry name" value="RHAMNOSYLTRANSFERASE WBBL"/>
    <property type="match status" value="1"/>
</dbReference>
<dbReference type="EMBL" id="CP071880">
    <property type="protein sequence ID" value="QTE49223.1"/>
    <property type="molecule type" value="Genomic_DNA"/>
</dbReference>
<evidence type="ECO:0000313" key="8">
    <source>
        <dbReference type="Proteomes" id="UP000663940"/>
    </source>
</evidence>
<comment type="similarity">
    <text evidence="1">Belongs to the glycosyltransferase 2 family.</text>
</comment>